<dbReference type="GO" id="GO:0003677">
    <property type="term" value="F:DNA binding"/>
    <property type="evidence" value="ECO:0007669"/>
    <property type="project" value="UniProtKB-KW"/>
</dbReference>
<dbReference type="EMBL" id="HG937692">
    <property type="protein sequence ID" value="CDP36478.1"/>
    <property type="molecule type" value="Genomic_DNA"/>
</dbReference>
<feature type="compositionally biased region" description="Low complexity" evidence="25">
    <location>
        <begin position="360"/>
        <end position="376"/>
    </location>
</feature>
<name>A0A060T683_BLAAD</name>
<keyword evidence="24" id="KW-0863">Zinc-finger</keyword>
<evidence type="ECO:0000259" key="27">
    <source>
        <dbReference type="PROSITE" id="PS50878"/>
    </source>
</evidence>
<dbReference type="FunFam" id="1.10.340.70:FF:000001">
    <property type="entry name" value="Retrovirus-related Pol polyprotein from transposon gypsy-like Protein"/>
    <property type="match status" value="1"/>
</dbReference>
<dbReference type="GO" id="GO:0003964">
    <property type="term" value="F:RNA-directed DNA polymerase activity"/>
    <property type="evidence" value="ECO:0007669"/>
    <property type="project" value="UniProtKB-KW"/>
</dbReference>
<dbReference type="CDD" id="cd09274">
    <property type="entry name" value="RNase_HI_RT_Ty3"/>
    <property type="match status" value="1"/>
</dbReference>
<feature type="domain" description="Integrase catalytic" evidence="28">
    <location>
        <begin position="1212"/>
        <end position="1374"/>
    </location>
</feature>
<dbReference type="InterPro" id="IPR036397">
    <property type="entry name" value="RNaseH_sf"/>
</dbReference>
<evidence type="ECO:0000256" key="14">
    <source>
        <dbReference type="ARBA" id="ARBA00022842"/>
    </source>
</evidence>
<feature type="region of interest" description="Disordered" evidence="25">
    <location>
        <begin position="234"/>
        <end position="274"/>
    </location>
</feature>
<keyword evidence="14" id="KW-0460">Magnesium</keyword>
<evidence type="ECO:0000259" key="26">
    <source>
        <dbReference type="PROSITE" id="PS50158"/>
    </source>
</evidence>
<dbReference type="GO" id="GO:0008270">
    <property type="term" value="F:zinc ion binding"/>
    <property type="evidence" value="ECO:0007669"/>
    <property type="project" value="UniProtKB-KW"/>
</dbReference>
<keyword evidence="5" id="KW-0963">Cytoplasm</keyword>
<dbReference type="InterPro" id="IPR043502">
    <property type="entry name" value="DNA/RNA_pol_sf"/>
</dbReference>
<dbReference type="GO" id="GO:0005634">
    <property type="term" value="C:nucleus"/>
    <property type="evidence" value="ECO:0007669"/>
    <property type="project" value="UniProtKB-SubCell"/>
</dbReference>
<dbReference type="Pfam" id="PF13975">
    <property type="entry name" value="gag-asp_proteas"/>
    <property type="match status" value="1"/>
</dbReference>
<evidence type="ECO:0000256" key="9">
    <source>
        <dbReference type="ARBA" id="ARBA00022722"/>
    </source>
</evidence>
<sequence>MPEEPKVLKPPSYHGERDMITLEGWIDTMDRYFRLTAPNKSEEILFEYAASYLRGAAWYVLKVYKPETWSDLKKTLRERFTPVNRANHIQHEFFTIRQVTSVREYNERFLRLATELPPEFQNPKVAIAKYLEGLKKNVKSDATNRSPKTLIDAMTWAETTDDVFAGSRERWNPEVGQPSSRKKFEDPRGEPMEIGALQIPAELNGKLTSELKRKLREENRCFLCRKKGHRINNCPDQAKKRSRSVLKPGTDRMKRANQNMPDYESITDPSHEEEGSDDLYALVVEDTGSNSVLESIPTTSSDCASTTTIDPNSNFDSVAEQASDFVVYPSVEDAPNLVSAPISDPLNSTSYPESRENPESDPSSSSDHSLTETSSDGIPQETDARTRQVMSEFADSFDGLQVSEPEPPQARDNDAMSDIGENTENLNVHSIFVCDPLVPEKADLLIVPAFVEKKCIHVMIDSGANVSCIRRSVLASLGLEAAIRYCNPVSLQSIYSQESNVSEFVCLKLKIGSWEGDISFYVLDHMSQEALLGISFLKQHGHLADWKKMRFANATTVHPVSRIQPVCSVSLIDSDQFKKDIRPQEAEIGLFNVVFQERPAEQLKTSGVPLLENYSDVVTNEPPTKLPPVKDVSHEIHLVPGANVPARPPYRLAQHEHEALKKEIEDLLQKGFIVPSSSPYSAPVLFVKKKDGTLRMCIDYRLLNDKTIKNKFPLPVIDDLLSGLGGAKWFSRLDLMSGYHQLRIAPGHEYKTAFSTKWGHYHFRVMPFGLTNAPSTFQSFMNHILAPFLDKFVVVYLDDILIYSKSRKEHEKHVKLVLETLRKHQLIAKKSKCEFFMQETAFLGFRLTANGINPTMDKVEAVQKFPVPDTKTKAMSFIGLTNFYRRFIANYSEIARPIIQFMSGKCCWNIEQQNAFELLKRKLTTAPLLINPDFTKRFVLTTDASDSCMGATLEQYDTNNKLLGVVAYFSRTFKEAQKNYPVREKEFLAIVEALKHFRHLLLGRPFLLRTDHESLTYLFRQEKVPIGRINRWLDYLAEFNFQLVHVKGKQNAAADALSRIELNHISIAGITDKAPHFVEDVKKALPTDPYFRLVYESLKEGREGSEIPKTIRHYIRFYELRDDLLYFDLATGLDDDQPRFCIPEGPLRKELIYQAHDNPTSGHFGAYKTYLLLAKQYYWPRMFHDVKRYVKTCDTCLRCKKDNLGTTGLLKPLDIPKGRWEDLSIDFVGGIPRSYDFNYIMVVVDRLSKRAHFIPCTNELDGLGTANVYLRHIFRLHGLPKTIVADRDVRFTSLFWRTLQDVLGTKLQFSAANHPQTDGQTERINRILNHLLRSYCYSEHSRWADYLELVEFAYNNTYQSTIGSTPFEVDLGYAPRSPTFYKGFHFGISDANVENIATKLDAILIRTRDMMSEAQRTQEANANLHRRDVQFKVGESVLVKREAYETSSQYAKIKPVYLGPFRLVERVNDNAFVVDLPVTSKKHRTLNVSNFRKYEEDSRAYPKKPPTTPKEALARWKDIIGITARDKNCLFVQYADCHPGHAYRMSAATFNKVPADKRLALWENLKDLIKDRDDLLKGGDDVTDQPSVNGISSRRVRSRVARDYRSLQASTTV</sequence>
<evidence type="ECO:0000256" key="11">
    <source>
        <dbReference type="ARBA" id="ARBA00022750"/>
    </source>
</evidence>
<comment type="function">
    <text evidence="22">Reverse transcriptase/ribonuclease H (RT) is a multifunctional enzyme that catalyzes the conversion of the retro-elements RNA genome into dsDNA within the VLP. The enzyme displays a DNA polymerase activity that can copy either DNA or RNA templates, and a ribonuclease H (RNase H) activity that cleaves the RNA strand of RNA-DNA heteroduplexes during plus-strand synthesis and hydrolyzes RNA primers. The conversion leads to a linear dsDNA copy of the retrotransposon that includes long terminal repeats (LTRs) at both ends.</text>
</comment>
<keyword evidence="8" id="KW-0548">Nucleotidyltransferase</keyword>
<dbReference type="GO" id="GO:0006508">
    <property type="term" value="P:proteolysis"/>
    <property type="evidence" value="ECO:0007669"/>
    <property type="project" value="UniProtKB-KW"/>
</dbReference>
<dbReference type="Gene3D" id="3.10.10.10">
    <property type="entry name" value="HIV Type 1 Reverse Transcriptase, subunit A, domain 1"/>
    <property type="match status" value="1"/>
</dbReference>
<evidence type="ECO:0000256" key="22">
    <source>
        <dbReference type="ARBA" id="ARBA00025590"/>
    </source>
</evidence>
<proteinExistence type="predicted"/>
<dbReference type="PANTHER" id="PTHR37984">
    <property type="entry name" value="PROTEIN CBG26694"/>
    <property type="match status" value="1"/>
</dbReference>
<dbReference type="InterPro" id="IPR001584">
    <property type="entry name" value="Integrase_cat-core"/>
</dbReference>
<dbReference type="Gene3D" id="2.40.70.10">
    <property type="entry name" value="Acid Proteases"/>
    <property type="match status" value="1"/>
</dbReference>
<dbReference type="Gene3D" id="4.10.60.10">
    <property type="entry name" value="Zinc finger, CCHC-type"/>
    <property type="match status" value="1"/>
</dbReference>
<dbReference type="Pfam" id="PF00078">
    <property type="entry name" value="RVT_1"/>
    <property type="match status" value="1"/>
</dbReference>
<feature type="domain" description="CCHC-type" evidence="26">
    <location>
        <begin position="220"/>
        <end position="236"/>
    </location>
</feature>
<dbReference type="SUPFAM" id="SSF56672">
    <property type="entry name" value="DNA/RNA polymerases"/>
    <property type="match status" value="1"/>
</dbReference>
<dbReference type="SUPFAM" id="SSF50630">
    <property type="entry name" value="Acid proteases"/>
    <property type="match status" value="1"/>
</dbReference>
<keyword evidence="9" id="KW-0540">Nuclease</keyword>
<dbReference type="SUPFAM" id="SSF57756">
    <property type="entry name" value="Retrovirus zinc finger-like domains"/>
    <property type="match status" value="1"/>
</dbReference>
<reference evidence="29" key="1">
    <citation type="submission" date="2014-02" db="EMBL/GenBank/DDBJ databases">
        <authorList>
            <person name="Genoscope - CEA"/>
        </authorList>
    </citation>
    <scope>NUCLEOTIDE SEQUENCE</scope>
    <source>
        <strain evidence="29">LS3</strain>
    </source>
</reference>
<dbReference type="PROSITE" id="PS50994">
    <property type="entry name" value="INTEGRASE"/>
    <property type="match status" value="1"/>
</dbReference>
<keyword evidence="24" id="KW-0862">Zinc</keyword>
<dbReference type="SUPFAM" id="SSF53098">
    <property type="entry name" value="Ribonuclease H-like"/>
    <property type="match status" value="1"/>
</dbReference>
<evidence type="ECO:0000256" key="3">
    <source>
        <dbReference type="ARBA" id="ARBA00004496"/>
    </source>
</evidence>
<dbReference type="InterPro" id="IPR043128">
    <property type="entry name" value="Rev_trsase/Diguanyl_cyclase"/>
</dbReference>
<keyword evidence="20" id="KW-0233">DNA recombination</keyword>
<evidence type="ECO:0000259" key="28">
    <source>
        <dbReference type="PROSITE" id="PS50994"/>
    </source>
</evidence>
<keyword evidence="15" id="KW-0694">RNA-binding</keyword>
<protein>
    <recommendedName>
        <fullName evidence="4">RNA-directed DNA polymerase</fullName>
        <ecNumber evidence="4">2.7.7.49</ecNumber>
    </recommendedName>
</protein>
<evidence type="ECO:0000256" key="16">
    <source>
        <dbReference type="ARBA" id="ARBA00022908"/>
    </source>
</evidence>
<evidence type="ECO:0000256" key="1">
    <source>
        <dbReference type="ARBA" id="ARBA00000077"/>
    </source>
</evidence>
<evidence type="ECO:0000256" key="13">
    <source>
        <dbReference type="ARBA" id="ARBA00022801"/>
    </source>
</evidence>
<dbReference type="InterPro" id="IPR041373">
    <property type="entry name" value="RT_RNaseH"/>
</dbReference>
<dbReference type="Pfam" id="PF17921">
    <property type="entry name" value="Integrase_H2C2"/>
    <property type="match status" value="1"/>
</dbReference>
<dbReference type="PANTHER" id="PTHR37984:SF5">
    <property type="entry name" value="PROTEIN NYNRIN-LIKE"/>
    <property type="match status" value="1"/>
</dbReference>
<dbReference type="GO" id="GO:0003887">
    <property type="term" value="F:DNA-directed DNA polymerase activity"/>
    <property type="evidence" value="ECO:0007669"/>
    <property type="project" value="UniProtKB-KW"/>
</dbReference>
<evidence type="ECO:0000256" key="6">
    <source>
        <dbReference type="ARBA" id="ARBA00022670"/>
    </source>
</evidence>
<dbReference type="InterPro" id="IPR056924">
    <property type="entry name" value="SH3_Tf2-1"/>
</dbReference>
<evidence type="ECO:0000256" key="4">
    <source>
        <dbReference type="ARBA" id="ARBA00012493"/>
    </source>
</evidence>
<keyword evidence="11" id="KW-0064">Aspartyl protease</keyword>
<evidence type="ECO:0000256" key="17">
    <source>
        <dbReference type="ARBA" id="ARBA00022918"/>
    </source>
</evidence>
<dbReference type="PhylomeDB" id="A0A060T683"/>
<evidence type="ECO:0000256" key="2">
    <source>
        <dbReference type="ARBA" id="ARBA00004123"/>
    </source>
</evidence>
<dbReference type="InterPro" id="IPR036875">
    <property type="entry name" value="Znf_CCHC_sf"/>
</dbReference>
<dbReference type="Pfam" id="PF17917">
    <property type="entry name" value="RT_RNaseH"/>
    <property type="match status" value="1"/>
</dbReference>
<keyword evidence="10" id="KW-0479">Metal-binding</keyword>
<dbReference type="InterPro" id="IPR012337">
    <property type="entry name" value="RNaseH-like_sf"/>
</dbReference>
<evidence type="ECO:0000256" key="10">
    <source>
        <dbReference type="ARBA" id="ARBA00022723"/>
    </source>
</evidence>
<dbReference type="CDD" id="cd01647">
    <property type="entry name" value="RT_LTR"/>
    <property type="match status" value="1"/>
</dbReference>
<evidence type="ECO:0000256" key="8">
    <source>
        <dbReference type="ARBA" id="ARBA00022695"/>
    </source>
</evidence>
<dbReference type="GO" id="GO:0004190">
    <property type="term" value="F:aspartic-type endopeptidase activity"/>
    <property type="evidence" value="ECO:0007669"/>
    <property type="project" value="UniProtKB-KW"/>
</dbReference>
<dbReference type="InterPro" id="IPR050951">
    <property type="entry name" value="Retrovirus_Pol_polyprotein"/>
</dbReference>
<evidence type="ECO:0000256" key="5">
    <source>
        <dbReference type="ARBA" id="ARBA00022490"/>
    </source>
</evidence>
<feature type="domain" description="Reverse transcriptase" evidence="27">
    <location>
        <begin position="668"/>
        <end position="847"/>
    </location>
</feature>
<dbReference type="PROSITE" id="PS50158">
    <property type="entry name" value="ZF_CCHC"/>
    <property type="match status" value="1"/>
</dbReference>
<keyword evidence="19" id="KW-0238">DNA-binding</keyword>
<comment type="catalytic activity">
    <reaction evidence="1">
        <text>Endonucleolytic cleavage to 5'-phosphomonoester.</text>
        <dbReference type="EC" id="3.1.26.4"/>
    </reaction>
</comment>
<dbReference type="InterPro" id="IPR021109">
    <property type="entry name" value="Peptidase_aspartic_dom_sf"/>
</dbReference>
<dbReference type="Pfam" id="PF19259">
    <property type="entry name" value="Ty3_capsid"/>
    <property type="match status" value="1"/>
</dbReference>
<dbReference type="InterPro" id="IPR001878">
    <property type="entry name" value="Znf_CCHC"/>
</dbReference>
<dbReference type="GO" id="GO:0006310">
    <property type="term" value="P:DNA recombination"/>
    <property type="evidence" value="ECO:0007669"/>
    <property type="project" value="UniProtKB-KW"/>
</dbReference>
<evidence type="ECO:0000256" key="21">
    <source>
        <dbReference type="ARBA" id="ARBA00023242"/>
    </source>
</evidence>
<comment type="function">
    <text evidence="23">Integrase (IN) targets the VLP to the nucleus, where a subparticle preintegration complex (PIC) containing at least integrase and the newly synthesized dsDNA copy of the retrotransposon must transit the nuclear membrane. Once in the nucleus, integrase performs the integration of the dsDNA into the host genome.</text>
</comment>
<evidence type="ECO:0000256" key="18">
    <source>
        <dbReference type="ARBA" id="ARBA00022932"/>
    </source>
</evidence>
<gene>
    <name evidence="29" type="ORF">GNLVRS02_ARAD1B13926g</name>
</gene>
<evidence type="ECO:0000256" key="7">
    <source>
        <dbReference type="ARBA" id="ARBA00022679"/>
    </source>
</evidence>
<feature type="region of interest" description="Disordered" evidence="25">
    <location>
        <begin position="336"/>
        <end position="420"/>
    </location>
</feature>
<keyword evidence="6" id="KW-0645">Protease</keyword>
<keyword evidence="21" id="KW-0539">Nucleus</keyword>
<dbReference type="GO" id="GO:0005737">
    <property type="term" value="C:cytoplasm"/>
    <property type="evidence" value="ECO:0007669"/>
    <property type="project" value="UniProtKB-SubCell"/>
</dbReference>
<evidence type="ECO:0000256" key="20">
    <source>
        <dbReference type="ARBA" id="ARBA00023172"/>
    </source>
</evidence>
<dbReference type="GO" id="GO:0004523">
    <property type="term" value="F:RNA-DNA hybrid ribonuclease activity"/>
    <property type="evidence" value="ECO:0007669"/>
    <property type="project" value="UniProtKB-EC"/>
</dbReference>
<keyword evidence="13" id="KW-0378">Hydrolase</keyword>
<dbReference type="PROSITE" id="PS50878">
    <property type="entry name" value="RT_POL"/>
    <property type="match status" value="1"/>
</dbReference>
<evidence type="ECO:0000256" key="24">
    <source>
        <dbReference type="PROSITE-ProRule" id="PRU00047"/>
    </source>
</evidence>
<dbReference type="EC" id="2.7.7.49" evidence="4"/>
<accession>A0A060T683</accession>
<evidence type="ECO:0000256" key="15">
    <source>
        <dbReference type="ARBA" id="ARBA00022884"/>
    </source>
</evidence>
<evidence type="ECO:0000256" key="12">
    <source>
        <dbReference type="ARBA" id="ARBA00022759"/>
    </source>
</evidence>
<dbReference type="Gene3D" id="1.10.340.70">
    <property type="match status" value="1"/>
</dbReference>
<keyword evidence="7" id="KW-0808">Transferase</keyword>
<dbReference type="GO" id="GO:0015074">
    <property type="term" value="P:DNA integration"/>
    <property type="evidence" value="ECO:0007669"/>
    <property type="project" value="UniProtKB-KW"/>
</dbReference>
<evidence type="ECO:0000256" key="25">
    <source>
        <dbReference type="SAM" id="MobiDB-lite"/>
    </source>
</evidence>
<dbReference type="CDD" id="cd00303">
    <property type="entry name" value="retropepsin_like"/>
    <property type="match status" value="1"/>
</dbReference>
<evidence type="ECO:0000313" key="29">
    <source>
        <dbReference type="EMBL" id="CDP36478.1"/>
    </source>
</evidence>
<organism evidence="29">
    <name type="scientific">Blastobotrys adeninivorans</name>
    <name type="common">Yeast</name>
    <name type="synonym">Arxula adeninivorans</name>
    <dbReference type="NCBI Taxonomy" id="409370"/>
    <lineage>
        <taxon>Eukaryota</taxon>
        <taxon>Fungi</taxon>
        <taxon>Dikarya</taxon>
        <taxon>Ascomycota</taxon>
        <taxon>Saccharomycotina</taxon>
        <taxon>Dipodascomycetes</taxon>
        <taxon>Dipodascales</taxon>
        <taxon>Trichomonascaceae</taxon>
        <taxon>Blastobotrys</taxon>
    </lineage>
</organism>
<dbReference type="InterPro" id="IPR000477">
    <property type="entry name" value="RT_dom"/>
</dbReference>
<dbReference type="Gene3D" id="3.30.70.270">
    <property type="match status" value="2"/>
</dbReference>
<comment type="subcellular location">
    <subcellularLocation>
        <location evidence="3">Cytoplasm</location>
    </subcellularLocation>
    <subcellularLocation>
        <location evidence="2">Nucleus</location>
    </subcellularLocation>
</comment>
<evidence type="ECO:0000256" key="23">
    <source>
        <dbReference type="ARBA" id="ARBA00025615"/>
    </source>
</evidence>
<keyword evidence="18" id="KW-0239">DNA-directed DNA polymerase</keyword>
<evidence type="ECO:0000256" key="19">
    <source>
        <dbReference type="ARBA" id="ARBA00023125"/>
    </source>
</evidence>
<dbReference type="InterPro" id="IPR045358">
    <property type="entry name" value="Ty3_capsid"/>
</dbReference>
<keyword evidence="16" id="KW-0229">DNA integration</keyword>
<dbReference type="InterPro" id="IPR041588">
    <property type="entry name" value="Integrase_H2C2"/>
</dbReference>
<keyword evidence="17" id="KW-0695">RNA-directed DNA polymerase</keyword>
<dbReference type="Pfam" id="PF24626">
    <property type="entry name" value="SH3_Tf2-1"/>
    <property type="match status" value="1"/>
</dbReference>
<reference evidence="29" key="2">
    <citation type="submission" date="2014-06" db="EMBL/GenBank/DDBJ databases">
        <title>The complete genome of Blastobotrys (Arxula) adeninivorans LS3 - a yeast of biotechnological interest.</title>
        <authorList>
            <person name="Kunze G."/>
            <person name="Gaillardin C."/>
            <person name="Czernicka M."/>
            <person name="Durrens P."/>
            <person name="Martin T."/>
            <person name="Boer E."/>
            <person name="Gabaldon T."/>
            <person name="Cruz J."/>
            <person name="Talla E."/>
            <person name="Marck C."/>
            <person name="Goffeau A."/>
            <person name="Barbe V."/>
            <person name="Baret P."/>
            <person name="Baronian K."/>
            <person name="Beier S."/>
            <person name="Bleykasten C."/>
            <person name="Bode R."/>
            <person name="Casaregola S."/>
            <person name="Despons L."/>
            <person name="Fairhead C."/>
            <person name="Giersberg M."/>
            <person name="Gierski P."/>
            <person name="Hahnel U."/>
            <person name="Hartmann A."/>
            <person name="Jankowska D."/>
            <person name="Jubin C."/>
            <person name="Jung P."/>
            <person name="Lafontaine I."/>
            <person name="Leh-Louis V."/>
            <person name="Lemaire M."/>
            <person name="Marcet-Houben M."/>
            <person name="Mascher M."/>
            <person name="Morel G."/>
            <person name="Richard G.-F."/>
            <person name="Riechen J."/>
            <person name="Sacerdot C."/>
            <person name="Sarkar A."/>
            <person name="Savel G."/>
            <person name="Schacherer J."/>
            <person name="Sherman D."/>
            <person name="Straub M.-L."/>
            <person name="Stein N."/>
            <person name="Thierry A."/>
            <person name="Trautwein-Schult A."/>
            <person name="Westhof E."/>
            <person name="Worch S."/>
            <person name="Dujon B."/>
            <person name="Souciet J.-L."/>
            <person name="Wincker P."/>
            <person name="Scholz U."/>
            <person name="Neuveglise N."/>
        </authorList>
    </citation>
    <scope>NUCLEOTIDE SEQUENCE</scope>
    <source>
        <strain evidence="29">LS3</strain>
    </source>
</reference>
<dbReference type="FunFam" id="3.30.70.270:FF:000020">
    <property type="entry name" value="Transposon Tf2-6 polyprotein-like Protein"/>
    <property type="match status" value="1"/>
</dbReference>
<dbReference type="GO" id="GO:0003723">
    <property type="term" value="F:RNA binding"/>
    <property type="evidence" value="ECO:0007669"/>
    <property type="project" value="UniProtKB-KW"/>
</dbReference>
<keyword evidence="12" id="KW-0255">Endonuclease</keyword>
<dbReference type="Gene3D" id="3.30.420.10">
    <property type="entry name" value="Ribonuclease H-like superfamily/Ribonuclease H"/>
    <property type="match status" value="1"/>
</dbReference>